<keyword evidence="4" id="KW-0032">Aminotransferase</keyword>
<proteinExistence type="inferred from homology"/>
<reference evidence="4 5" key="1">
    <citation type="submission" date="2013-12" db="EMBL/GenBank/DDBJ databases">
        <authorList>
            <consortium name="DOE Joint Genome Institute"/>
            <person name="Eisen J."/>
            <person name="Huntemann M."/>
            <person name="Han J."/>
            <person name="Chen A."/>
            <person name="Kyrpides N."/>
            <person name="Mavromatis K."/>
            <person name="Markowitz V."/>
            <person name="Palaniappan K."/>
            <person name="Ivanova N."/>
            <person name="Schaumberg A."/>
            <person name="Pati A."/>
            <person name="Liolios K."/>
            <person name="Nordberg H.P."/>
            <person name="Cantor M.N."/>
            <person name="Hua S.X."/>
            <person name="Woyke T."/>
        </authorList>
    </citation>
    <scope>NUCLEOTIDE SEQUENCE [LARGE SCALE GENOMIC DNA]</scope>
    <source>
        <strain evidence="5">DSM 19437</strain>
    </source>
</reference>
<dbReference type="InterPro" id="IPR015421">
    <property type="entry name" value="PyrdxlP-dep_Trfase_major"/>
</dbReference>
<dbReference type="SUPFAM" id="SSF53383">
    <property type="entry name" value="PLP-dependent transferases"/>
    <property type="match status" value="1"/>
</dbReference>
<keyword evidence="2 3" id="KW-0663">Pyridoxal phosphate</keyword>
<organism evidence="4 5">
    <name type="scientific">Niabella soli DSM 19437</name>
    <dbReference type="NCBI Taxonomy" id="929713"/>
    <lineage>
        <taxon>Bacteria</taxon>
        <taxon>Pseudomonadati</taxon>
        <taxon>Bacteroidota</taxon>
        <taxon>Chitinophagia</taxon>
        <taxon>Chitinophagales</taxon>
        <taxon>Chitinophagaceae</taxon>
        <taxon>Niabella</taxon>
    </lineage>
</organism>
<dbReference type="AlphaFoldDB" id="W0F430"/>
<evidence type="ECO:0000256" key="3">
    <source>
        <dbReference type="RuleBase" id="RU003560"/>
    </source>
</evidence>
<keyword evidence="4" id="KW-0808">Transferase</keyword>
<evidence type="ECO:0000313" key="4">
    <source>
        <dbReference type="EMBL" id="AHF16199.1"/>
    </source>
</evidence>
<dbReference type="PROSITE" id="PS00600">
    <property type="entry name" value="AA_TRANSFER_CLASS_3"/>
    <property type="match status" value="1"/>
</dbReference>
<accession>W0F430</accession>
<dbReference type="InterPro" id="IPR005814">
    <property type="entry name" value="Aminotrans_3"/>
</dbReference>
<evidence type="ECO:0000256" key="2">
    <source>
        <dbReference type="ARBA" id="ARBA00022898"/>
    </source>
</evidence>
<dbReference type="Pfam" id="PF00202">
    <property type="entry name" value="Aminotran_3"/>
    <property type="match status" value="1"/>
</dbReference>
<dbReference type="Proteomes" id="UP000003586">
    <property type="component" value="Chromosome"/>
</dbReference>
<dbReference type="KEGG" id="nso:NIASO_15650"/>
<dbReference type="eggNOG" id="COG0001">
    <property type="taxonomic scope" value="Bacteria"/>
</dbReference>
<protein>
    <submittedName>
        <fullName evidence="4">Aminotransferase class III</fullName>
    </submittedName>
</protein>
<dbReference type="PIRSF" id="PIRSF000521">
    <property type="entry name" value="Transaminase_4ab_Lys_Orn"/>
    <property type="match status" value="1"/>
</dbReference>
<name>W0F430_9BACT</name>
<dbReference type="RefSeq" id="WP_008586997.1">
    <property type="nucleotide sequence ID" value="NZ_CP007035.1"/>
</dbReference>
<keyword evidence="5" id="KW-1185">Reference proteome</keyword>
<dbReference type="EMBL" id="CP007035">
    <property type="protein sequence ID" value="AHF16199.1"/>
    <property type="molecule type" value="Genomic_DNA"/>
</dbReference>
<comment type="cofactor">
    <cofactor evidence="1">
        <name>pyridoxal 5'-phosphate</name>
        <dbReference type="ChEBI" id="CHEBI:597326"/>
    </cofactor>
</comment>
<dbReference type="STRING" id="929713.NIASO_15650"/>
<comment type="similarity">
    <text evidence="3">Belongs to the class-III pyridoxal-phosphate-dependent aminotransferase family.</text>
</comment>
<dbReference type="PANTHER" id="PTHR43713">
    <property type="entry name" value="GLUTAMATE-1-SEMIALDEHYDE 2,1-AMINOMUTASE"/>
    <property type="match status" value="1"/>
</dbReference>
<dbReference type="Gene3D" id="3.40.640.10">
    <property type="entry name" value="Type I PLP-dependent aspartate aminotransferase-like (Major domain)"/>
    <property type="match status" value="1"/>
</dbReference>
<dbReference type="GO" id="GO:0008483">
    <property type="term" value="F:transaminase activity"/>
    <property type="evidence" value="ECO:0007669"/>
    <property type="project" value="UniProtKB-KW"/>
</dbReference>
<dbReference type="PANTHER" id="PTHR43713:SF3">
    <property type="entry name" value="GLUTAMATE-1-SEMIALDEHYDE 2,1-AMINOMUTASE 1, CHLOROPLASTIC-RELATED"/>
    <property type="match status" value="1"/>
</dbReference>
<dbReference type="OrthoDB" id="9807885at2"/>
<dbReference type="CDD" id="cd00610">
    <property type="entry name" value="OAT_like"/>
    <property type="match status" value="1"/>
</dbReference>
<sequence length="436" mass="48367">MDKYSYEKSSAWLQRAEKVLAGGVSSEFRKYNHPHAIFYTKGKGSHVYDVDGNDYLDFTLSQGPLILGHSHPKVLQAINEYSEQGQLFAGQHIKEVELAEKLNSLIPSAELMRFCLDGSTAVHTALRVARAKTKRKKFLRFEGHYHGWLDNVAWGYAAPAADALGSREHPVVFPWSEGLPENAKEEFILLPWNDLELLRKVVTEHFNDIAAIITEPVMCNNGCIPPKEGFLQGLREICSQFGIALIFDEVITGFRLGLGGAQQYFGIIPDLAIFAKAMGSGYPISAIVGKKEWMQLIEKAKVIHAGTMNSGNATVAASLATIEVLEKEDPYERMFCYGEKLKKGLQQAAVEAGQNLLVQGVGPIVHSGFTQLSQVNDYRDTFSYDKVKLGQLIAGLHNRGVRVIGRGLWYISAAHTEKEIDVAINTATEVLQEMKR</sequence>
<evidence type="ECO:0000256" key="1">
    <source>
        <dbReference type="ARBA" id="ARBA00001933"/>
    </source>
</evidence>
<dbReference type="Gene3D" id="3.90.1150.10">
    <property type="entry name" value="Aspartate Aminotransferase, domain 1"/>
    <property type="match status" value="1"/>
</dbReference>
<dbReference type="InterPro" id="IPR015422">
    <property type="entry name" value="PyrdxlP-dep_Trfase_small"/>
</dbReference>
<dbReference type="HOGENOM" id="CLU_016922_1_5_10"/>
<gene>
    <name evidence="4" type="ORF">NIASO_15650</name>
</gene>
<evidence type="ECO:0000313" key="5">
    <source>
        <dbReference type="Proteomes" id="UP000003586"/>
    </source>
</evidence>
<dbReference type="GO" id="GO:0030170">
    <property type="term" value="F:pyridoxal phosphate binding"/>
    <property type="evidence" value="ECO:0007669"/>
    <property type="project" value="InterPro"/>
</dbReference>
<dbReference type="InterPro" id="IPR049704">
    <property type="entry name" value="Aminotrans_3_PPA_site"/>
</dbReference>
<dbReference type="InterPro" id="IPR015424">
    <property type="entry name" value="PyrdxlP-dep_Trfase"/>
</dbReference>